<evidence type="ECO:0000256" key="1">
    <source>
        <dbReference type="SAM" id="MobiDB-lite"/>
    </source>
</evidence>
<evidence type="ECO:0000313" key="3">
    <source>
        <dbReference type="EMBL" id="MBE1503043.1"/>
    </source>
</evidence>
<keyword evidence="2" id="KW-0732">Signal</keyword>
<feature type="chain" id="PRO_5047406420" evidence="2">
    <location>
        <begin position="22"/>
        <end position="107"/>
    </location>
</feature>
<keyword evidence="4" id="KW-1185">Reference proteome</keyword>
<feature type="region of interest" description="Disordered" evidence="1">
    <location>
        <begin position="21"/>
        <end position="107"/>
    </location>
</feature>
<dbReference type="EMBL" id="JADBEC010000001">
    <property type="protein sequence ID" value="MBE1503043.1"/>
    <property type="molecule type" value="Genomic_DNA"/>
</dbReference>
<comment type="caution">
    <text evidence="3">The sequence shown here is derived from an EMBL/GenBank/DDBJ whole genome shotgun (WGS) entry which is preliminary data.</text>
</comment>
<sequence length="107" mass="10830">MHRSLIAASLLAIGMASSAFAQSNPDTIGPTNGGSTDPGSGNYSSDYTNDDNGIHPVPASPLDPTTTQSIGGQAIECPGMPQQNTGIDTRGGESGASISDACREYDN</sequence>
<feature type="compositionally biased region" description="Polar residues" evidence="1">
    <location>
        <begin position="21"/>
        <end position="51"/>
    </location>
</feature>
<feature type="signal peptide" evidence="2">
    <location>
        <begin position="1"/>
        <end position="21"/>
    </location>
</feature>
<accession>A0ABR9IIP5</accession>
<proteinExistence type="predicted"/>
<name>A0ABR9IIP5_RHIVS</name>
<gene>
    <name evidence="3" type="ORF">H4W29_000224</name>
</gene>
<evidence type="ECO:0000313" key="4">
    <source>
        <dbReference type="Proteomes" id="UP000620262"/>
    </source>
</evidence>
<protein>
    <submittedName>
        <fullName evidence="3">Uncharacterized protein</fullName>
    </submittedName>
</protein>
<reference evidence="3 4" key="1">
    <citation type="submission" date="2020-10" db="EMBL/GenBank/DDBJ databases">
        <title>Sequencing the genomes of 1000 actinobacteria strains.</title>
        <authorList>
            <person name="Klenk H.-P."/>
        </authorList>
    </citation>
    <scope>NUCLEOTIDE SEQUENCE [LARGE SCALE GENOMIC DNA]</scope>
    <source>
        <strain evidence="3 4">DSM 7307</strain>
    </source>
</reference>
<dbReference type="Proteomes" id="UP000620262">
    <property type="component" value="Unassembled WGS sequence"/>
</dbReference>
<evidence type="ECO:0000256" key="2">
    <source>
        <dbReference type="SAM" id="SignalP"/>
    </source>
</evidence>
<dbReference type="RefSeq" id="WP_192727319.1">
    <property type="nucleotide sequence ID" value="NZ_BAAAVL010000003.1"/>
</dbReference>
<organism evidence="3 4">
    <name type="scientific">Rhizobium viscosum</name>
    <name type="common">Arthrobacter viscosus</name>
    <dbReference type="NCBI Taxonomy" id="1673"/>
    <lineage>
        <taxon>Bacteria</taxon>
        <taxon>Pseudomonadati</taxon>
        <taxon>Pseudomonadota</taxon>
        <taxon>Alphaproteobacteria</taxon>
        <taxon>Hyphomicrobiales</taxon>
        <taxon>Rhizobiaceae</taxon>
        <taxon>Rhizobium/Agrobacterium group</taxon>
        <taxon>Rhizobium</taxon>
    </lineage>
</organism>